<reference evidence="2" key="1">
    <citation type="submission" date="2021-08" db="EMBL/GenBank/DDBJ databases">
        <authorList>
            <person name="Zhang H."/>
            <person name="Xu M."/>
            <person name="Yu Z."/>
            <person name="Yang L."/>
            <person name="Cai Y."/>
        </authorList>
    </citation>
    <scope>NUCLEOTIDE SEQUENCE</scope>
    <source>
        <strain evidence="2">CHL1</strain>
    </source>
</reference>
<organism evidence="2 3">
    <name type="scientific">Chenggangzhangella methanolivorans</name>
    <dbReference type="NCBI Taxonomy" id="1437009"/>
    <lineage>
        <taxon>Bacteria</taxon>
        <taxon>Pseudomonadati</taxon>
        <taxon>Pseudomonadota</taxon>
        <taxon>Alphaproteobacteria</taxon>
        <taxon>Hyphomicrobiales</taxon>
        <taxon>Methylopilaceae</taxon>
        <taxon>Chenggangzhangella</taxon>
    </lineage>
</organism>
<dbReference type="AlphaFoldDB" id="A0A9E6UN13"/>
<dbReference type="RefSeq" id="WP_261402817.1">
    <property type="nucleotide sequence ID" value="NZ_CP081869.1"/>
</dbReference>
<dbReference type="EMBL" id="CP081869">
    <property type="protein sequence ID" value="QZN99718.1"/>
    <property type="molecule type" value="Genomic_DNA"/>
</dbReference>
<gene>
    <name evidence="2" type="ORF">K6K41_24075</name>
</gene>
<dbReference type="Proteomes" id="UP000825701">
    <property type="component" value="Chromosome"/>
</dbReference>
<sequence length="192" mass="20421">MAKNWKPLDEARRKAWPHGRMGGGLLALTIVAGWIAIPFVLGVLALLAWVGVSGLEPLADALFSPSESMRIASLIFLIPSLTFSILCVVFFVMTLARARATPAVTVAGFGIQFLVGLVSPIAGQAAMFAKNGMDLSGLWVLIPSYAPGWFIALFMTFGLWSYLLGGVRPNAYYRNRVAVPSAPPAAQAAEAA</sequence>
<keyword evidence="1" id="KW-0812">Transmembrane</keyword>
<feature type="transmembrane region" description="Helical" evidence="1">
    <location>
        <begin position="71"/>
        <end position="92"/>
    </location>
</feature>
<feature type="transmembrane region" description="Helical" evidence="1">
    <location>
        <begin position="104"/>
        <end position="129"/>
    </location>
</feature>
<evidence type="ECO:0000313" key="3">
    <source>
        <dbReference type="Proteomes" id="UP000825701"/>
    </source>
</evidence>
<evidence type="ECO:0000313" key="2">
    <source>
        <dbReference type="EMBL" id="QZN99718.1"/>
    </source>
</evidence>
<feature type="transmembrane region" description="Helical" evidence="1">
    <location>
        <begin position="21"/>
        <end position="51"/>
    </location>
</feature>
<keyword evidence="1" id="KW-1133">Transmembrane helix</keyword>
<keyword evidence="3" id="KW-1185">Reference proteome</keyword>
<evidence type="ECO:0000256" key="1">
    <source>
        <dbReference type="SAM" id="Phobius"/>
    </source>
</evidence>
<feature type="transmembrane region" description="Helical" evidence="1">
    <location>
        <begin position="149"/>
        <end position="167"/>
    </location>
</feature>
<proteinExistence type="predicted"/>
<dbReference type="KEGG" id="cmet:K6K41_24075"/>
<name>A0A9E6UN13_9HYPH</name>
<keyword evidence="1" id="KW-0472">Membrane</keyword>
<protein>
    <submittedName>
        <fullName evidence="2">Uncharacterized protein</fullName>
    </submittedName>
</protein>
<accession>A0A9E6UN13</accession>